<dbReference type="AlphaFoldDB" id="A0AAE9JJ39"/>
<name>A0AAE9JJ39_CAEBR</name>
<keyword evidence="3" id="KW-1185">Reference proteome</keyword>
<evidence type="ECO:0000313" key="3">
    <source>
        <dbReference type="Proteomes" id="UP000829354"/>
    </source>
</evidence>
<accession>A0AAE9JJ39</accession>
<evidence type="ECO:0000313" key="2">
    <source>
        <dbReference type="EMBL" id="UMM32235.1"/>
    </source>
</evidence>
<dbReference type="EMBL" id="CP092624">
    <property type="protein sequence ID" value="UMM32235.1"/>
    <property type="molecule type" value="Genomic_DNA"/>
</dbReference>
<protein>
    <submittedName>
        <fullName evidence="2">Uncharacterized protein</fullName>
    </submittedName>
</protein>
<feature type="region of interest" description="Disordered" evidence="1">
    <location>
        <begin position="63"/>
        <end position="97"/>
    </location>
</feature>
<reference evidence="2 3" key="1">
    <citation type="submission" date="2022-04" db="EMBL/GenBank/DDBJ databases">
        <title>Chromosome-level reference genomes for two strains of Caenorhabditis briggsae: an improved platform for comparative genomics.</title>
        <authorList>
            <person name="Stevens L."/>
            <person name="Andersen E."/>
        </authorList>
    </citation>
    <scope>NUCLEOTIDE SEQUENCE [LARGE SCALE GENOMIC DNA]</scope>
    <source>
        <strain evidence="2">VX34</strain>
        <tissue evidence="2">Whole-organism</tissue>
    </source>
</reference>
<dbReference type="Proteomes" id="UP000829354">
    <property type="component" value="Chromosome V"/>
</dbReference>
<gene>
    <name evidence="2" type="ORF">L5515_006109</name>
</gene>
<sequence>MDHGPIASGYPQTPRRICHFCDFQSRGAHECSRRSGSPSNLSLALVQEIESQNDDFEFRENHQNRVSKAPGALSDRRSCHGSIPQSSRNSFIWDDRE</sequence>
<proteinExistence type="predicted"/>
<evidence type="ECO:0000256" key="1">
    <source>
        <dbReference type="SAM" id="MobiDB-lite"/>
    </source>
</evidence>
<organism evidence="2 3">
    <name type="scientific">Caenorhabditis briggsae</name>
    <dbReference type="NCBI Taxonomy" id="6238"/>
    <lineage>
        <taxon>Eukaryota</taxon>
        <taxon>Metazoa</taxon>
        <taxon>Ecdysozoa</taxon>
        <taxon>Nematoda</taxon>
        <taxon>Chromadorea</taxon>
        <taxon>Rhabditida</taxon>
        <taxon>Rhabditina</taxon>
        <taxon>Rhabditomorpha</taxon>
        <taxon>Rhabditoidea</taxon>
        <taxon>Rhabditidae</taxon>
        <taxon>Peloderinae</taxon>
        <taxon>Caenorhabditis</taxon>
    </lineage>
</organism>